<sequence>MGLTRGQSLSFSYPFLRDHGERFVSRPVKARYSTWDSDLGRKVEQGKASPGGQEYLENLVNEFI</sequence>
<dbReference type="EMBL" id="LIDM01000230">
    <property type="protein sequence ID" value="KRP31844.1"/>
    <property type="molecule type" value="Genomic_DNA"/>
</dbReference>
<accession>A0A0R2XC82</accession>
<organism evidence="1 2">
    <name type="scientific">Verrucomicrobia subdivision 6 bacterium BACL9 MAG-120820-bin42</name>
    <dbReference type="NCBI Taxonomy" id="1655634"/>
    <lineage>
        <taxon>Bacteria</taxon>
        <taxon>Pseudomonadati</taxon>
        <taxon>Verrucomicrobiota</taxon>
        <taxon>Verrucomicrobiia</taxon>
        <taxon>Verrucomicrobiales</taxon>
        <taxon>Verrucomicrobia subdivision 6</taxon>
    </lineage>
</organism>
<gene>
    <name evidence="1" type="ORF">ABS32_05800</name>
</gene>
<evidence type="ECO:0000313" key="1">
    <source>
        <dbReference type="EMBL" id="KRP31844.1"/>
    </source>
</evidence>
<reference evidence="1 2" key="1">
    <citation type="submission" date="2015-10" db="EMBL/GenBank/DDBJ databases">
        <title>Metagenome-Assembled Genomes uncover a global brackish microbiome.</title>
        <authorList>
            <person name="Hugerth L.W."/>
            <person name="Larsson J."/>
            <person name="Alneberg J."/>
            <person name="Lindh M.V."/>
            <person name="Legrand C."/>
            <person name="Pinhassi J."/>
            <person name="Andersson A.F."/>
        </authorList>
    </citation>
    <scope>NUCLEOTIDE SEQUENCE [LARGE SCALE GENOMIC DNA]</scope>
    <source>
        <strain evidence="1">BACL9 MAG-120820-bin42</strain>
    </source>
</reference>
<proteinExistence type="predicted"/>
<comment type="caution">
    <text evidence="1">The sequence shown here is derived from an EMBL/GenBank/DDBJ whole genome shotgun (WGS) entry which is preliminary data.</text>
</comment>
<name>A0A0R2XC82_9BACT</name>
<protein>
    <submittedName>
        <fullName evidence="1">Uncharacterized protein</fullName>
    </submittedName>
</protein>
<dbReference type="Proteomes" id="UP000051557">
    <property type="component" value="Unassembled WGS sequence"/>
</dbReference>
<evidence type="ECO:0000313" key="2">
    <source>
        <dbReference type="Proteomes" id="UP000051557"/>
    </source>
</evidence>
<dbReference type="AlphaFoldDB" id="A0A0R2XC82"/>